<sequence length="565" mass="64273">MERDQAISYNSGTEPMPSKSEVKIQSVPATNQTGNMDISKTIGKSVSLQTDTSWLKEQVLGKYGNKASEGPSPPALDQPVSDVEEEVFSSLSDDLSELSILCDMEFSSDYVTYFEEQLKTLPNVGPPRILAYKRESSEMDRDQAMAKLFCCKKFKNMFEPLFKEQKRLKKKDSVENISIAPHGPYGSEDERIKAKEKTAERIRERQLAKFFPSMVVEPTATAPDYGKQMKTISYQLSNAPHDLDKRTAKEEYPSEVAGDPLEDEYVYFDFTLSEKIPLQFIEKFYKTGRKFLTMFPDGTAQIFYPSGNLAVLVISSKHKESICIVQEDKTNNAGIHAIFGSSGNATCYHPNGTIWLNITREGGQYLDNEGRRVRRWKWQTVFSPKPYVHFKPIFLSLNHQVGVRIIGQDQMSVSFLAMGKQAKLNVGQRDLIRNQTLGPLFPNEIQNLLSSEKRTLDHWPTVQFFFFSLAQVKPHKTNIPPHKEVPEDELILCAMKIKILSLLNKMNEFMNFPSNKQWDRIKPPAFLIAQAQRVNNLCSTCNMNQETHSSIRTILGQCLDSDLAR</sequence>
<accession>A0A8C5ME50</accession>
<feature type="domain" description="FAM194 C-terminal" evidence="2">
    <location>
        <begin position="279"/>
        <end position="520"/>
    </location>
</feature>
<dbReference type="InterPro" id="IPR029281">
    <property type="entry name" value="FAM194_C"/>
</dbReference>
<gene>
    <name evidence="3" type="primary">ERICH6</name>
</gene>
<dbReference type="OrthoDB" id="527209at2759"/>
<dbReference type="Proteomes" id="UP000694569">
    <property type="component" value="Unplaced"/>
</dbReference>
<dbReference type="PANTHER" id="PTHR23093">
    <property type="entry name" value="SIMILAR TO CHROMOSOME 3 OPEN READING FRAME 20"/>
    <property type="match status" value="1"/>
</dbReference>
<name>A0A8C5ME50_9ANUR</name>
<dbReference type="Ensembl" id="ENSLLET00000011143.1">
    <property type="protein sequence ID" value="ENSLLEP00000010726.1"/>
    <property type="gene ID" value="ENSLLEG00000006727.1"/>
</dbReference>
<dbReference type="GeneTree" id="ENSGT00940000153655"/>
<evidence type="ECO:0000313" key="3">
    <source>
        <dbReference type="Ensembl" id="ENSLLEP00000010726.1"/>
    </source>
</evidence>
<organism evidence="3 4">
    <name type="scientific">Leptobrachium leishanense</name>
    <name type="common">Leishan spiny toad</name>
    <dbReference type="NCBI Taxonomy" id="445787"/>
    <lineage>
        <taxon>Eukaryota</taxon>
        <taxon>Metazoa</taxon>
        <taxon>Chordata</taxon>
        <taxon>Craniata</taxon>
        <taxon>Vertebrata</taxon>
        <taxon>Euteleostomi</taxon>
        <taxon>Amphibia</taxon>
        <taxon>Batrachia</taxon>
        <taxon>Anura</taxon>
        <taxon>Pelobatoidea</taxon>
        <taxon>Megophryidae</taxon>
        <taxon>Leptobrachium</taxon>
    </lineage>
</organism>
<evidence type="ECO:0000256" key="1">
    <source>
        <dbReference type="SAM" id="MobiDB-lite"/>
    </source>
</evidence>
<dbReference type="PANTHER" id="PTHR23093:SF21">
    <property type="entry name" value="GLUTAMATE-RICH PROTEIN 6"/>
    <property type="match status" value="1"/>
</dbReference>
<feature type="region of interest" description="Disordered" evidence="1">
    <location>
        <begin position="1"/>
        <end position="38"/>
    </location>
</feature>
<evidence type="ECO:0000313" key="4">
    <source>
        <dbReference type="Proteomes" id="UP000694569"/>
    </source>
</evidence>
<evidence type="ECO:0000259" key="2">
    <source>
        <dbReference type="Pfam" id="PF14977"/>
    </source>
</evidence>
<dbReference type="AlphaFoldDB" id="A0A8C5ME50"/>
<reference evidence="3" key="2">
    <citation type="submission" date="2025-09" db="UniProtKB">
        <authorList>
            <consortium name="Ensembl"/>
        </authorList>
    </citation>
    <scope>IDENTIFICATION</scope>
</reference>
<dbReference type="Pfam" id="PF14977">
    <property type="entry name" value="FAM194"/>
    <property type="match status" value="1"/>
</dbReference>
<proteinExistence type="predicted"/>
<protein>
    <submittedName>
        <fullName evidence="3">Glutamate rich 6</fullName>
    </submittedName>
</protein>
<feature type="compositionally biased region" description="Polar residues" evidence="1">
    <location>
        <begin position="27"/>
        <end position="38"/>
    </location>
</feature>
<reference evidence="3" key="1">
    <citation type="submission" date="2025-08" db="UniProtKB">
        <authorList>
            <consortium name="Ensembl"/>
        </authorList>
    </citation>
    <scope>IDENTIFICATION</scope>
</reference>
<keyword evidence="4" id="KW-1185">Reference proteome</keyword>